<feature type="non-terminal residue" evidence="1">
    <location>
        <position position="93"/>
    </location>
</feature>
<protein>
    <submittedName>
        <fullName evidence="1">Uncharacterized protein</fullName>
    </submittedName>
</protein>
<proteinExistence type="predicted"/>
<dbReference type="AlphaFoldDB" id="A0A382ZC40"/>
<evidence type="ECO:0000313" key="1">
    <source>
        <dbReference type="EMBL" id="SVD93052.1"/>
    </source>
</evidence>
<accession>A0A382ZC40</accession>
<dbReference type="EMBL" id="UINC01182695">
    <property type="protein sequence ID" value="SVD93052.1"/>
    <property type="molecule type" value="Genomic_DNA"/>
</dbReference>
<name>A0A382ZC40_9ZZZZ</name>
<sequence>MPQSTSLTVGQGESFKILVSITDTTNAPIDLTLRQFSGSVRETYSSEDVSTDFNFEKITPYTSGSLYVSLPPDSSSLLTAADYVYDVIMVSGS</sequence>
<reference evidence="1" key="1">
    <citation type="submission" date="2018-05" db="EMBL/GenBank/DDBJ databases">
        <authorList>
            <person name="Lanie J.A."/>
            <person name="Ng W.-L."/>
            <person name="Kazmierczak K.M."/>
            <person name="Andrzejewski T.M."/>
            <person name="Davidsen T.M."/>
            <person name="Wayne K.J."/>
            <person name="Tettelin H."/>
            <person name="Glass J.I."/>
            <person name="Rusch D."/>
            <person name="Podicherti R."/>
            <person name="Tsui H.-C.T."/>
            <person name="Winkler M.E."/>
        </authorList>
    </citation>
    <scope>NUCLEOTIDE SEQUENCE</scope>
</reference>
<gene>
    <name evidence="1" type="ORF">METZ01_LOCUS445906</name>
</gene>
<organism evidence="1">
    <name type="scientific">marine metagenome</name>
    <dbReference type="NCBI Taxonomy" id="408172"/>
    <lineage>
        <taxon>unclassified sequences</taxon>
        <taxon>metagenomes</taxon>
        <taxon>ecological metagenomes</taxon>
    </lineage>
</organism>